<evidence type="ECO:0000313" key="2">
    <source>
        <dbReference type="EMBL" id="OWJ75135.1"/>
    </source>
</evidence>
<dbReference type="OrthoDB" id="6058at2"/>
<dbReference type="AlphaFoldDB" id="A0A212A6Z6"/>
<gene>
    <name evidence="2" type="ORF">CDV49_17810</name>
</gene>
<comment type="caution">
    <text evidence="2">The sequence shown here is derived from an EMBL/GenBank/DDBJ whole genome shotgun (WGS) entry which is preliminary data.</text>
</comment>
<dbReference type="InterPro" id="IPR011051">
    <property type="entry name" value="RmlC_Cupin_sf"/>
</dbReference>
<organism evidence="2 3">
    <name type="scientific">Haematobacter genomosp. 1</name>
    <dbReference type="NCBI Taxonomy" id="366618"/>
    <lineage>
        <taxon>Bacteria</taxon>
        <taxon>Pseudomonadati</taxon>
        <taxon>Pseudomonadota</taxon>
        <taxon>Alphaproteobacteria</taxon>
        <taxon>Rhodobacterales</taxon>
        <taxon>Paracoccaceae</taxon>
        <taxon>Haematobacter</taxon>
    </lineage>
</organism>
<reference evidence="2 3" key="1">
    <citation type="submission" date="2016-12" db="EMBL/GenBank/DDBJ databases">
        <title>Comparison of Traditional DNA-DNA Hybridization with In Silico Genomic Analysis.</title>
        <authorList>
            <person name="Nicholson A.C."/>
            <person name="Humrighouse B.W."/>
            <person name="Graziano J."/>
            <person name="Lasker B."/>
            <person name="Whitney A.M."/>
            <person name="Mcquiston J.R."/>
        </authorList>
    </citation>
    <scope>NUCLEOTIDE SEQUENCE [LARGE SCALE GENOMIC DNA]</scope>
    <source>
        <strain evidence="2 3">H2240</strain>
    </source>
</reference>
<dbReference type="InterPro" id="IPR013096">
    <property type="entry name" value="Cupin_2"/>
</dbReference>
<dbReference type="RefSeq" id="WP_088216739.1">
    <property type="nucleotide sequence ID" value="NZ_NIPW01000042.1"/>
</dbReference>
<keyword evidence="3" id="KW-1185">Reference proteome</keyword>
<dbReference type="InterPro" id="IPR014710">
    <property type="entry name" value="RmlC-like_jellyroll"/>
</dbReference>
<dbReference type="EMBL" id="NIPW01000042">
    <property type="protein sequence ID" value="OWJ75135.1"/>
    <property type="molecule type" value="Genomic_DNA"/>
</dbReference>
<dbReference type="Proteomes" id="UP000196878">
    <property type="component" value="Unassembled WGS sequence"/>
</dbReference>
<evidence type="ECO:0000313" key="3">
    <source>
        <dbReference type="Proteomes" id="UP000196878"/>
    </source>
</evidence>
<proteinExistence type="predicted"/>
<evidence type="ECO:0000259" key="1">
    <source>
        <dbReference type="Pfam" id="PF07883"/>
    </source>
</evidence>
<dbReference type="Gene3D" id="2.60.120.10">
    <property type="entry name" value="Jelly Rolls"/>
    <property type="match status" value="2"/>
</dbReference>
<dbReference type="Pfam" id="PF07883">
    <property type="entry name" value="Cupin_2"/>
    <property type="match status" value="1"/>
</dbReference>
<protein>
    <submittedName>
        <fullName evidence="2">Cupin</fullName>
    </submittedName>
</protein>
<sequence length="331" mass="36534">MTAQDTAFATLSDELKAHTGRFTDKKFDWKAFPSNVGFEELSRAQMRYIGAGGSPKVGDTSTLKPDHFTLSLIYKEPGKYAACHSHEIEESFLIIDGALIVGWERDGEVVEVNLGPKDMILNAREIGHGFRVDGVEPVMMSISVDVGKPLPPVYHYHPKEHAPELARAFGAEPGKTLPFDPKGEHPLQQLMAKYVVRHSELETHWEDAGFTRKVYCGPGGVESDTCRKEMLGVPSRVGVKPFARDVEDAFLVLEGTLVVGWEENGEQVEIELGPRDLVKTPAGRKHWFRNNGASAATVWYVVGSAEPESVAFEAAVVSRKWWKFEGGVISG</sequence>
<name>A0A212A6Z6_9RHOB</name>
<feature type="domain" description="Cupin type-2" evidence="1">
    <location>
        <begin position="246"/>
        <end position="302"/>
    </location>
</feature>
<accession>A0A212A6Z6</accession>
<dbReference type="SUPFAM" id="SSF51182">
    <property type="entry name" value="RmlC-like cupins"/>
    <property type="match status" value="1"/>
</dbReference>